<gene>
    <name evidence="1" type="ORF">Cgig2_028792</name>
</gene>
<dbReference type="OrthoDB" id="1915931at2759"/>
<accession>A0A9Q1GTY5</accession>
<sequence>MSKNAPNPQKRSMNRRHLQHHRMLVSTLDAAFSQDTYILISFVTCMIGFCDLYKNVPLLKATASHICGPLFNWIEESDMISRIRYLGTMLFLQNFERAIKWFLKTGRVLKLLFLVLTKPLMEPLQDLMEFASPVWLLLHNGGSDVYDALSSTPLCCPISASDLTIPASVLIFNKYRYAAPVYNILCGSCLIVPLLSTISSPRGSYLSLSSYTVAFFRPLFYSLWKHCQVPLGVCSAMGNHAASFCTGIYQVLEGLLMIILNIVTEIGHLAIRLFDAKPTTNEVSVWNSLWKDLFSKFNGPWQCHSVENNHLLQLFRALRSVLCGLIAFLDSFNQHRLSTSNQLRKYSRGMSRLLSSGVEESPPALLPAESCQKYSSIMSRPICPFGGDRVVRCFISTWKAKVRFSLGCKSV</sequence>
<evidence type="ECO:0000313" key="1">
    <source>
        <dbReference type="EMBL" id="KAJ8425412.1"/>
    </source>
</evidence>
<protein>
    <submittedName>
        <fullName evidence="1">Uncharacterized protein</fullName>
    </submittedName>
</protein>
<dbReference type="Proteomes" id="UP001153076">
    <property type="component" value="Unassembled WGS sequence"/>
</dbReference>
<proteinExistence type="predicted"/>
<evidence type="ECO:0000313" key="2">
    <source>
        <dbReference type="Proteomes" id="UP001153076"/>
    </source>
</evidence>
<reference evidence="1" key="1">
    <citation type="submission" date="2022-04" db="EMBL/GenBank/DDBJ databases">
        <title>Carnegiea gigantea Genome sequencing and assembly v2.</title>
        <authorList>
            <person name="Copetti D."/>
            <person name="Sanderson M.J."/>
            <person name="Burquez A."/>
            <person name="Wojciechowski M.F."/>
        </authorList>
    </citation>
    <scope>NUCLEOTIDE SEQUENCE</scope>
    <source>
        <strain evidence="1">SGP5-SGP5p</strain>
        <tissue evidence="1">Aerial part</tissue>
    </source>
</reference>
<comment type="caution">
    <text evidence="1">The sequence shown here is derived from an EMBL/GenBank/DDBJ whole genome shotgun (WGS) entry which is preliminary data.</text>
</comment>
<dbReference type="PANTHER" id="PTHR34553">
    <property type="entry name" value="OS05G0597400 PROTEIN"/>
    <property type="match status" value="1"/>
</dbReference>
<dbReference type="AlphaFoldDB" id="A0A9Q1GTY5"/>
<dbReference type="EMBL" id="JAKOGI010001477">
    <property type="protein sequence ID" value="KAJ8425412.1"/>
    <property type="molecule type" value="Genomic_DNA"/>
</dbReference>
<dbReference type="PANTHER" id="PTHR34553:SF8">
    <property type="match status" value="1"/>
</dbReference>
<organism evidence="1 2">
    <name type="scientific">Carnegiea gigantea</name>
    <dbReference type="NCBI Taxonomy" id="171969"/>
    <lineage>
        <taxon>Eukaryota</taxon>
        <taxon>Viridiplantae</taxon>
        <taxon>Streptophyta</taxon>
        <taxon>Embryophyta</taxon>
        <taxon>Tracheophyta</taxon>
        <taxon>Spermatophyta</taxon>
        <taxon>Magnoliopsida</taxon>
        <taxon>eudicotyledons</taxon>
        <taxon>Gunneridae</taxon>
        <taxon>Pentapetalae</taxon>
        <taxon>Caryophyllales</taxon>
        <taxon>Cactineae</taxon>
        <taxon>Cactaceae</taxon>
        <taxon>Cactoideae</taxon>
        <taxon>Echinocereeae</taxon>
        <taxon>Carnegiea</taxon>
    </lineage>
</organism>
<keyword evidence="2" id="KW-1185">Reference proteome</keyword>
<name>A0A9Q1GTY5_9CARY</name>